<sequence>MDGNGHYVTGLPSASAHIGGDEPSVLEQQQQRSPAKALPAAARAVRLNQKRTKNFSDKEDEMLVLAWLNVSSDGPAHGGERAPYWKRMHDYFHARRDFESERSENSLLHRWSTIQDNVKRFDRCVADVVDGQDDNSLTPQDTVVQALALFKSEDKNNKSFQFLHCWNLLRSHQKWIERSSQISSQKLAWINRSSSCSQTQVVVASSSQKKQKTTPCSSPGSSAPPCDDDSLEAAAQECEVLIQPVDVNKEKENLQQGGAGLYYLEASDDLWGKRKVADEGRELNNGQGDEHAETDRDEQADAERQINNGERDKHERHKHALEQQKVALEQQKVALEQKYALEQKKVALEQQRVALEQQKVTLEQARAANEARNLEIKRKELDLKSKEVDLKIMLEEERIMTKDTSGMSELQQQYYKMLQNEIMTRQFNSSRSTCVNL</sequence>
<evidence type="ECO:0000256" key="2">
    <source>
        <dbReference type="SAM" id="MobiDB-lite"/>
    </source>
</evidence>
<dbReference type="Pfam" id="PF14303">
    <property type="entry name" value="NAM-associated"/>
    <property type="match status" value="1"/>
</dbReference>
<feature type="coiled-coil region" evidence="1">
    <location>
        <begin position="311"/>
        <end position="396"/>
    </location>
</feature>
<dbReference type="AlphaFoldDB" id="A0A811QBH6"/>
<organism evidence="4 5">
    <name type="scientific">Miscanthus lutarioriparius</name>
    <dbReference type="NCBI Taxonomy" id="422564"/>
    <lineage>
        <taxon>Eukaryota</taxon>
        <taxon>Viridiplantae</taxon>
        <taxon>Streptophyta</taxon>
        <taxon>Embryophyta</taxon>
        <taxon>Tracheophyta</taxon>
        <taxon>Spermatophyta</taxon>
        <taxon>Magnoliopsida</taxon>
        <taxon>Liliopsida</taxon>
        <taxon>Poales</taxon>
        <taxon>Poaceae</taxon>
        <taxon>PACMAD clade</taxon>
        <taxon>Panicoideae</taxon>
        <taxon>Andropogonodae</taxon>
        <taxon>Andropogoneae</taxon>
        <taxon>Saccharinae</taxon>
        <taxon>Miscanthus</taxon>
    </lineage>
</organism>
<dbReference type="PANTHER" id="PTHR45125:SF44">
    <property type="entry name" value="OS07G0554400 PROTEIN"/>
    <property type="match status" value="1"/>
</dbReference>
<feature type="compositionally biased region" description="Low complexity" evidence="2">
    <location>
        <begin position="207"/>
        <end position="225"/>
    </location>
</feature>
<keyword evidence="5" id="KW-1185">Reference proteome</keyword>
<evidence type="ECO:0000259" key="3">
    <source>
        <dbReference type="Pfam" id="PF14303"/>
    </source>
</evidence>
<dbReference type="InterPro" id="IPR029466">
    <property type="entry name" value="NAM-associated_C"/>
</dbReference>
<comment type="caution">
    <text evidence="4">The sequence shown here is derived from an EMBL/GenBank/DDBJ whole genome shotgun (WGS) entry which is preliminary data.</text>
</comment>
<feature type="region of interest" description="Disordered" evidence="2">
    <location>
        <begin position="1"/>
        <end position="40"/>
    </location>
</feature>
<gene>
    <name evidence="4" type="ORF">NCGR_LOCUS37117</name>
</gene>
<evidence type="ECO:0000256" key="1">
    <source>
        <dbReference type="SAM" id="Coils"/>
    </source>
</evidence>
<dbReference type="Proteomes" id="UP000604825">
    <property type="component" value="Unassembled WGS sequence"/>
</dbReference>
<dbReference type="OrthoDB" id="691997at2759"/>
<name>A0A811QBH6_9POAL</name>
<feature type="region of interest" description="Disordered" evidence="2">
    <location>
        <begin position="207"/>
        <end position="229"/>
    </location>
</feature>
<feature type="region of interest" description="Disordered" evidence="2">
    <location>
        <begin position="280"/>
        <end position="302"/>
    </location>
</feature>
<proteinExistence type="predicted"/>
<keyword evidence="1" id="KW-0175">Coiled coil</keyword>
<dbReference type="PANTHER" id="PTHR45125">
    <property type="entry name" value="F21J9.4-RELATED"/>
    <property type="match status" value="1"/>
</dbReference>
<evidence type="ECO:0000313" key="5">
    <source>
        <dbReference type="Proteomes" id="UP000604825"/>
    </source>
</evidence>
<feature type="domain" description="No apical meristem-associated C-terminal" evidence="3">
    <location>
        <begin position="158"/>
        <end position="422"/>
    </location>
</feature>
<evidence type="ECO:0000313" key="4">
    <source>
        <dbReference type="EMBL" id="CAD6253492.1"/>
    </source>
</evidence>
<protein>
    <recommendedName>
        <fullName evidence="3">No apical meristem-associated C-terminal domain-containing protein</fullName>
    </recommendedName>
</protein>
<dbReference type="EMBL" id="CAJGYO010000009">
    <property type="protein sequence ID" value="CAD6253492.1"/>
    <property type="molecule type" value="Genomic_DNA"/>
</dbReference>
<reference evidence="4" key="1">
    <citation type="submission" date="2020-10" db="EMBL/GenBank/DDBJ databases">
        <authorList>
            <person name="Han B."/>
            <person name="Lu T."/>
            <person name="Zhao Q."/>
            <person name="Huang X."/>
            <person name="Zhao Y."/>
        </authorList>
    </citation>
    <scope>NUCLEOTIDE SEQUENCE</scope>
</reference>
<accession>A0A811QBH6</accession>